<name>A0AC35FM03_9BILA</name>
<evidence type="ECO:0000313" key="1">
    <source>
        <dbReference type="Proteomes" id="UP000887580"/>
    </source>
</evidence>
<sequence length="126" mass="14125">MGKEDIIENDQINLKLILINLKLILVSGRTREFQFAPSTSAAEVCQHVFDNWPLDWEEEQVASASLLKLIYHGRFLHGSVTLNALSLPVGKTTVMHLVTRENLPEPNSSDSIKKAKRSSCCRCCIC</sequence>
<dbReference type="Proteomes" id="UP000887580">
    <property type="component" value="Unplaced"/>
</dbReference>
<reference evidence="2" key="1">
    <citation type="submission" date="2022-11" db="UniProtKB">
        <authorList>
            <consortium name="WormBaseParasite"/>
        </authorList>
    </citation>
    <scope>IDENTIFICATION</scope>
</reference>
<evidence type="ECO:0000313" key="2">
    <source>
        <dbReference type="WBParaSite" id="PS1159_v2.g18341.t2"/>
    </source>
</evidence>
<accession>A0AC35FM03</accession>
<proteinExistence type="predicted"/>
<protein>
    <submittedName>
        <fullName evidence="2">Ubiquitin-like domain-containing protein</fullName>
    </submittedName>
</protein>
<dbReference type="WBParaSite" id="PS1159_v2.g18341.t2">
    <property type="protein sequence ID" value="PS1159_v2.g18341.t2"/>
    <property type="gene ID" value="PS1159_v2.g18341"/>
</dbReference>
<organism evidence="1 2">
    <name type="scientific">Panagrolaimus sp. PS1159</name>
    <dbReference type="NCBI Taxonomy" id="55785"/>
    <lineage>
        <taxon>Eukaryota</taxon>
        <taxon>Metazoa</taxon>
        <taxon>Ecdysozoa</taxon>
        <taxon>Nematoda</taxon>
        <taxon>Chromadorea</taxon>
        <taxon>Rhabditida</taxon>
        <taxon>Tylenchina</taxon>
        <taxon>Panagrolaimomorpha</taxon>
        <taxon>Panagrolaimoidea</taxon>
        <taxon>Panagrolaimidae</taxon>
        <taxon>Panagrolaimus</taxon>
    </lineage>
</organism>